<evidence type="ECO:0000313" key="2">
    <source>
        <dbReference type="Proteomes" id="UP000041770"/>
    </source>
</evidence>
<accession>A0A656AVV5</accession>
<dbReference type="Proteomes" id="UP000041770">
    <property type="component" value="Unassembled WGS sequence"/>
</dbReference>
<reference evidence="1 2" key="1">
    <citation type="submission" date="2015-07" db="EMBL/GenBank/DDBJ databases">
        <authorList>
            <consortium name="Pathogen Informatics"/>
        </authorList>
    </citation>
    <scope>NUCLEOTIDE SEQUENCE [LARGE SCALE GENOMIC DNA]</scope>
    <source>
        <strain evidence="1 2">A316</strain>
    </source>
</reference>
<dbReference type="AlphaFoldDB" id="A0A656AVV5"/>
<sequence>MQYVFALQTLETRDYITDGVVTHVTHVQSATWIREHGKTVEFFFIWVFTYNEGFVVVPVLLNFVFNILRVVLLLHR</sequence>
<evidence type="ECO:0000313" key="1">
    <source>
        <dbReference type="EMBL" id="CSD41909.1"/>
    </source>
</evidence>
<gene>
    <name evidence="1" type="ORF">ERS013200_04123</name>
</gene>
<dbReference type="EMBL" id="CWQY01000075">
    <property type="protein sequence ID" value="CSD41909.1"/>
    <property type="molecule type" value="Genomic_DNA"/>
</dbReference>
<dbReference type="AntiFam" id="ANF00083">
    <property type="entry name" value="Shadow ORF (opposite leuS)"/>
</dbReference>
<proteinExistence type="predicted"/>
<name>A0A656AVV5_VIBCL</name>
<organism evidence="1 2">
    <name type="scientific">Vibrio cholerae</name>
    <dbReference type="NCBI Taxonomy" id="666"/>
    <lineage>
        <taxon>Bacteria</taxon>
        <taxon>Pseudomonadati</taxon>
        <taxon>Pseudomonadota</taxon>
        <taxon>Gammaproteobacteria</taxon>
        <taxon>Vibrionales</taxon>
        <taxon>Vibrionaceae</taxon>
        <taxon>Vibrio</taxon>
    </lineage>
</organism>
<protein>
    <submittedName>
        <fullName evidence="1">Uncharacterized protein</fullName>
    </submittedName>
</protein>